<dbReference type="SUPFAM" id="SSF47823">
    <property type="entry name" value="lambda integrase-like, N-terminal domain"/>
    <property type="match status" value="1"/>
</dbReference>
<gene>
    <name evidence="3" type="ORF">PLOB_00025997</name>
</gene>
<dbReference type="SUPFAM" id="SSF56349">
    <property type="entry name" value="DNA breaking-rejoining enzymes"/>
    <property type="match status" value="1"/>
</dbReference>
<dbReference type="EMBL" id="CALNXK010000031">
    <property type="protein sequence ID" value="CAH3117608.1"/>
    <property type="molecule type" value="Genomic_DNA"/>
</dbReference>
<evidence type="ECO:0000313" key="3">
    <source>
        <dbReference type="EMBL" id="CAH3117608.1"/>
    </source>
</evidence>
<feature type="region of interest" description="Disordered" evidence="2">
    <location>
        <begin position="151"/>
        <end position="173"/>
    </location>
</feature>
<sequence length="536" mass="60044">MSDKEGVEDPKVISVGSFEDLRSYFDQTFSHLKRELSDDQLKSSSSLVKKLKTETNLSFKFSGNKKQFEFNTETLEHVTRSLSFVDSLKSLVDLENSENHQVSALILKLDDSVNVASKAIKRRKKLTTIADKSEAGWAAVDEYLSDEVASGSEDQNKTRAAEQRALRKKKNARSAKLGQNKSIWQPTSCLVWLGYCIDLAVHTISIPSVRILSVVQVIDSIGSQYPSSTARKLAQFVGKVISMGFVFGNITRIMTRYSHFDILRGPTWDERISLSGSTLNELCFWKENIPSLNSRRLLSTQFHYSRVCYSDASSTGCASYMLDLHNTISHKLWNVKAAASRTFGVLLCEKFWLSAFNSRADNTVINYCKSFCKFKAWCLQSTEKVSFLPATSFTVSMYLHHLLENSFGSSTIYGVFYAINWVHKLSGFENPNPCDNFLVRSLRYGKNLKGNVLSSKPLTASRAGEILKEKLKAIGLDPSKFSSHSFRSGGATSAANLNVPDRLFKVHGRWKSGSAKDGYVHDKVDSRLYVPLHIGI</sequence>
<dbReference type="Proteomes" id="UP001159405">
    <property type="component" value="Unassembled WGS sequence"/>
</dbReference>
<comment type="caution">
    <text evidence="3">The sequence shown here is derived from an EMBL/GenBank/DDBJ whole genome shotgun (WGS) entry which is preliminary data.</text>
</comment>
<dbReference type="InterPro" id="IPR052925">
    <property type="entry name" value="Phage_Integrase-like_Recomb"/>
</dbReference>
<dbReference type="Gene3D" id="1.10.150.130">
    <property type="match status" value="1"/>
</dbReference>
<reference evidence="3 4" key="1">
    <citation type="submission" date="2022-05" db="EMBL/GenBank/DDBJ databases">
        <authorList>
            <consortium name="Genoscope - CEA"/>
            <person name="William W."/>
        </authorList>
    </citation>
    <scope>NUCLEOTIDE SEQUENCE [LARGE SCALE GENOMIC DNA]</scope>
</reference>
<name>A0ABN8NRH1_9CNID</name>
<feature type="compositionally biased region" description="Basic and acidic residues" evidence="2">
    <location>
        <begin position="154"/>
        <end position="165"/>
    </location>
</feature>
<proteinExistence type="predicted"/>
<dbReference type="PANTHER" id="PTHR34605:SF4">
    <property type="entry name" value="DNA ADENINE METHYLTRANSFERASE"/>
    <property type="match status" value="1"/>
</dbReference>
<dbReference type="InterPro" id="IPR011010">
    <property type="entry name" value="DNA_brk_join_enz"/>
</dbReference>
<dbReference type="PANTHER" id="PTHR34605">
    <property type="entry name" value="PHAGE_INTEGRASE DOMAIN-CONTAINING PROTEIN"/>
    <property type="match status" value="1"/>
</dbReference>
<dbReference type="InterPro" id="IPR010998">
    <property type="entry name" value="Integrase_recombinase_N"/>
</dbReference>
<evidence type="ECO:0000256" key="2">
    <source>
        <dbReference type="SAM" id="MobiDB-lite"/>
    </source>
</evidence>
<evidence type="ECO:0000313" key="4">
    <source>
        <dbReference type="Proteomes" id="UP001159405"/>
    </source>
</evidence>
<accession>A0ABN8NRH1</accession>
<organism evidence="3 4">
    <name type="scientific">Porites lobata</name>
    <dbReference type="NCBI Taxonomy" id="104759"/>
    <lineage>
        <taxon>Eukaryota</taxon>
        <taxon>Metazoa</taxon>
        <taxon>Cnidaria</taxon>
        <taxon>Anthozoa</taxon>
        <taxon>Hexacorallia</taxon>
        <taxon>Scleractinia</taxon>
        <taxon>Fungiina</taxon>
        <taxon>Poritidae</taxon>
        <taxon>Porites</taxon>
    </lineage>
</organism>
<evidence type="ECO:0000256" key="1">
    <source>
        <dbReference type="ARBA" id="ARBA00023125"/>
    </source>
</evidence>
<evidence type="ECO:0008006" key="5">
    <source>
        <dbReference type="Google" id="ProtNLM"/>
    </source>
</evidence>
<keyword evidence="4" id="KW-1185">Reference proteome</keyword>
<keyword evidence="1" id="KW-0238">DNA-binding</keyword>
<protein>
    <recommendedName>
        <fullName evidence="5">Tyr recombinase domain-containing protein</fullName>
    </recommendedName>
</protein>